<accession>A0A922L8N1</accession>
<gene>
    <name evidence="3" type="ORF">DERF_001428</name>
    <name evidence="2" type="ORF">HUG17_4602</name>
</gene>
<evidence type="ECO:0000313" key="2">
    <source>
        <dbReference type="EMBL" id="KAH7641557.1"/>
    </source>
</evidence>
<reference evidence="2" key="3">
    <citation type="journal article" date="2021" name="World Allergy Organ. J.">
        <title>Chromosome-level assembly of Dermatophagoides farinae genome and transcriptome reveals two novel allergens Der f 37 and Der f 39.</title>
        <authorList>
            <person name="Chen J."/>
            <person name="Cai Z."/>
            <person name="Fan D."/>
            <person name="Hu J."/>
            <person name="Hou Y."/>
            <person name="He Y."/>
            <person name="Zhang Z."/>
            <person name="Zhao Z."/>
            <person name="Gao P."/>
            <person name="Hu W."/>
            <person name="Sun J."/>
            <person name="Li J."/>
            <person name="Ji K."/>
        </authorList>
    </citation>
    <scope>NUCLEOTIDE SEQUENCE</scope>
    <source>
        <strain evidence="2">JKM2019</strain>
    </source>
</reference>
<feature type="region of interest" description="Disordered" evidence="1">
    <location>
        <begin position="41"/>
        <end position="89"/>
    </location>
</feature>
<dbReference type="AlphaFoldDB" id="A0A922L8N1"/>
<evidence type="ECO:0000313" key="4">
    <source>
        <dbReference type="Proteomes" id="UP000790347"/>
    </source>
</evidence>
<dbReference type="Proteomes" id="UP000790347">
    <property type="component" value="Unassembled WGS sequence"/>
</dbReference>
<feature type="compositionally biased region" description="Polar residues" evidence="1">
    <location>
        <begin position="67"/>
        <end position="89"/>
    </location>
</feature>
<reference evidence="3" key="1">
    <citation type="submission" date="2013-05" db="EMBL/GenBank/DDBJ databases">
        <authorList>
            <person name="Yim A.K.Y."/>
            <person name="Chan T.F."/>
            <person name="Ji K.M."/>
            <person name="Liu X.Y."/>
            <person name="Zhou J.W."/>
            <person name="Li R.Q."/>
            <person name="Yang K.Y."/>
            <person name="Li J."/>
            <person name="Li M."/>
            <person name="Law P.T.W."/>
            <person name="Wu Y.L."/>
            <person name="Cai Z.L."/>
            <person name="Qin H."/>
            <person name="Bao Y."/>
            <person name="Leung R.K.K."/>
            <person name="Ng P.K.S."/>
            <person name="Zou J."/>
            <person name="Zhong X.J."/>
            <person name="Ran P.X."/>
            <person name="Zhong N.S."/>
            <person name="Liu Z.G."/>
            <person name="Tsui S.K.W."/>
        </authorList>
    </citation>
    <scope>NUCLEOTIDE SEQUENCE</scope>
    <source>
        <strain evidence="3">Derf</strain>
        <tissue evidence="3">Whole organism</tissue>
    </source>
</reference>
<dbReference type="EMBL" id="ASGP02000001">
    <property type="protein sequence ID" value="KAH9527411.1"/>
    <property type="molecule type" value="Genomic_DNA"/>
</dbReference>
<sequence length="165" mass="19292">MEIDRQIRLNENDLSTIQMGIKPSAMNMVERKKVLSLMSTNTPANNRRKLGNLSNTPFQSLKKDQSQKNSKGILQQQQCSSMKKSTNLKSTPLPKIDEIENAYPLTRHEYREHHFSSEISDYYIQRYHNEIMSAPLQDENETKRFATLQQMQDELSVEDYFADFI</sequence>
<keyword evidence="4" id="KW-1185">Reference proteome</keyword>
<reference evidence="3" key="4">
    <citation type="journal article" date="2022" name="Res Sq">
        <title>Comparative Genomics Reveals Insights into the Divergent Evolution of Astigmatic Mites and Household Pest Adaptations.</title>
        <authorList>
            <person name="Xiong Q."/>
            <person name="Wan A.T.-Y."/>
            <person name="Liu X.-Y."/>
            <person name="Fung C.S.-H."/>
            <person name="Xiao X."/>
            <person name="Malainual N."/>
            <person name="Hou J."/>
            <person name="Wang L."/>
            <person name="Wang M."/>
            <person name="Yang K."/>
            <person name="Cui Y."/>
            <person name="Leung E."/>
            <person name="Nong W."/>
            <person name="Shin S.-K."/>
            <person name="Au S."/>
            <person name="Jeong K.Y."/>
            <person name="Chew F.T."/>
            <person name="Hui J."/>
            <person name="Leung T.F."/>
            <person name="Tungtrongchitr A."/>
            <person name="Zhong N."/>
            <person name="Liu Z."/>
            <person name="Tsui S."/>
        </authorList>
    </citation>
    <scope>NUCLEOTIDE SEQUENCE</scope>
    <source>
        <strain evidence="3">Derf</strain>
        <tissue evidence="3">Whole organism</tissue>
    </source>
</reference>
<reference evidence="2" key="2">
    <citation type="submission" date="2020-06" db="EMBL/GenBank/DDBJ databases">
        <authorList>
            <person name="Ji K."/>
            <person name="Li J."/>
        </authorList>
    </citation>
    <scope>NUCLEOTIDE SEQUENCE</scope>
    <source>
        <strain evidence="2">JKM2019</strain>
        <tissue evidence="2">Whole body</tissue>
    </source>
</reference>
<dbReference type="Proteomes" id="UP000828236">
    <property type="component" value="Unassembled WGS sequence"/>
</dbReference>
<evidence type="ECO:0000256" key="1">
    <source>
        <dbReference type="SAM" id="MobiDB-lite"/>
    </source>
</evidence>
<evidence type="ECO:0000313" key="3">
    <source>
        <dbReference type="EMBL" id="KAH9527411.1"/>
    </source>
</evidence>
<proteinExistence type="predicted"/>
<comment type="caution">
    <text evidence="3">The sequence shown here is derived from an EMBL/GenBank/DDBJ whole genome shotgun (WGS) entry which is preliminary data.</text>
</comment>
<dbReference type="EMBL" id="SDOV01000004">
    <property type="protein sequence ID" value="KAH7641557.1"/>
    <property type="molecule type" value="Genomic_DNA"/>
</dbReference>
<name>A0A922L8N1_DERFA</name>
<dbReference type="OrthoDB" id="6503139at2759"/>
<protein>
    <submittedName>
        <fullName evidence="3">Uncharacterized protein</fullName>
    </submittedName>
</protein>
<organism evidence="3 4">
    <name type="scientific">Dermatophagoides farinae</name>
    <name type="common">American house dust mite</name>
    <dbReference type="NCBI Taxonomy" id="6954"/>
    <lineage>
        <taxon>Eukaryota</taxon>
        <taxon>Metazoa</taxon>
        <taxon>Ecdysozoa</taxon>
        <taxon>Arthropoda</taxon>
        <taxon>Chelicerata</taxon>
        <taxon>Arachnida</taxon>
        <taxon>Acari</taxon>
        <taxon>Acariformes</taxon>
        <taxon>Sarcoptiformes</taxon>
        <taxon>Astigmata</taxon>
        <taxon>Psoroptidia</taxon>
        <taxon>Analgoidea</taxon>
        <taxon>Pyroglyphidae</taxon>
        <taxon>Dermatophagoidinae</taxon>
        <taxon>Dermatophagoides</taxon>
    </lineage>
</organism>